<dbReference type="Pfam" id="PF01258">
    <property type="entry name" value="zf-dskA_traR"/>
    <property type="match status" value="1"/>
</dbReference>
<keyword evidence="7" id="KW-1185">Reference proteome</keyword>
<dbReference type="SUPFAM" id="SSF109635">
    <property type="entry name" value="DnaK suppressor protein DksA, alpha-hairpin domain"/>
    <property type="match status" value="1"/>
</dbReference>
<organism evidence="6 7">
    <name type="scientific">Rivibacter subsaxonicus</name>
    <dbReference type="NCBI Taxonomy" id="457575"/>
    <lineage>
        <taxon>Bacteria</taxon>
        <taxon>Pseudomonadati</taxon>
        <taxon>Pseudomonadota</taxon>
        <taxon>Betaproteobacteria</taxon>
        <taxon>Burkholderiales</taxon>
        <taxon>Rivibacter</taxon>
    </lineage>
</organism>
<gene>
    <name evidence="6" type="ORF">EV670_0608</name>
</gene>
<accession>A0A4Q7W0F9</accession>
<evidence type="ECO:0000313" key="6">
    <source>
        <dbReference type="EMBL" id="RZU02580.1"/>
    </source>
</evidence>
<protein>
    <submittedName>
        <fullName evidence="6">TraR/DksA family transcriptional regulator</fullName>
    </submittedName>
</protein>
<dbReference type="PROSITE" id="PS51128">
    <property type="entry name" value="ZF_DKSA_2"/>
    <property type="match status" value="1"/>
</dbReference>
<dbReference type="SUPFAM" id="SSF57716">
    <property type="entry name" value="Glucocorticoid receptor-like (DNA-binding domain)"/>
    <property type="match status" value="1"/>
</dbReference>
<sequence>MAEEFVGADATPVLRQLLERQAAALRQRLRHLDESGLARVDEEPREVLDRKDEAALDLAHAVDGAEAHRDAVALCAIEAALRRVERGDYGRCADCGEAIALARLQIEPAAERCTPCQQAREARR</sequence>
<keyword evidence="3" id="KW-0862">Zinc</keyword>
<proteinExistence type="predicted"/>
<dbReference type="AlphaFoldDB" id="A0A4Q7W0F9"/>
<dbReference type="EMBL" id="SHKP01000004">
    <property type="protein sequence ID" value="RZU02580.1"/>
    <property type="molecule type" value="Genomic_DNA"/>
</dbReference>
<dbReference type="OrthoDB" id="9811543at2"/>
<keyword evidence="1" id="KW-0479">Metal-binding</keyword>
<dbReference type="PANTHER" id="PTHR33823:SF4">
    <property type="entry name" value="GENERAL STRESS PROTEIN 16O"/>
    <property type="match status" value="1"/>
</dbReference>
<keyword evidence="2" id="KW-0863">Zinc-finger</keyword>
<evidence type="ECO:0000259" key="5">
    <source>
        <dbReference type="Pfam" id="PF01258"/>
    </source>
</evidence>
<dbReference type="GO" id="GO:0008270">
    <property type="term" value="F:zinc ion binding"/>
    <property type="evidence" value="ECO:0007669"/>
    <property type="project" value="UniProtKB-KW"/>
</dbReference>
<dbReference type="Gene3D" id="1.20.120.910">
    <property type="entry name" value="DksA, coiled-coil domain"/>
    <property type="match status" value="1"/>
</dbReference>
<dbReference type="Proteomes" id="UP000293671">
    <property type="component" value="Unassembled WGS sequence"/>
</dbReference>
<dbReference type="InterPro" id="IPR037187">
    <property type="entry name" value="DnaK_N"/>
</dbReference>
<dbReference type="RefSeq" id="WP_130430331.1">
    <property type="nucleotide sequence ID" value="NZ_SHKP01000004.1"/>
</dbReference>
<evidence type="ECO:0000313" key="7">
    <source>
        <dbReference type="Proteomes" id="UP000293671"/>
    </source>
</evidence>
<evidence type="ECO:0000256" key="2">
    <source>
        <dbReference type="ARBA" id="ARBA00022771"/>
    </source>
</evidence>
<reference evidence="6 7" key="1">
    <citation type="submission" date="2019-02" db="EMBL/GenBank/DDBJ databases">
        <title>Genomic Encyclopedia of Type Strains, Phase IV (KMG-IV): sequencing the most valuable type-strain genomes for metagenomic binning, comparative biology and taxonomic classification.</title>
        <authorList>
            <person name="Goeker M."/>
        </authorList>
    </citation>
    <scope>NUCLEOTIDE SEQUENCE [LARGE SCALE GENOMIC DNA]</scope>
    <source>
        <strain evidence="6 7">DSM 19570</strain>
    </source>
</reference>
<dbReference type="InterPro" id="IPR000962">
    <property type="entry name" value="Znf_DskA_TraR"/>
</dbReference>
<dbReference type="PANTHER" id="PTHR33823">
    <property type="entry name" value="RNA POLYMERASE-BINDING TRANSCRIPTION FACTOR DKSA-RELATED"/>
    <property type="match status" value="1"/>
</dbReference>
<feature type="zinc finger region" description="dksA C4-type" evidence="4">
    <location>
        <begin position="92"/>
        <end position="116"/>
    </location>
</feature>
<name>A0A4Q7W0F9_9BURK</name>
<comment type="caution">
    <text evidence="6">The sequence shown here is derived from an EMBL/GenBank/DDBJ whole genome shotgun (WGS) entry which is preliminary data.</text>
</comment>
<feature type="domain" description="Zinc finger DksA/TraR C4-type" evidence="5">
    <location>
        <begin position="87"/>
        <end position="121"/>
    </location>
</feature>
<evidence type="ECO:0000256" key="4">
    <source>
        <dbReference type="PROSITE-ProRule" id="PRU00510"/>
    </source>
</evidence>
<evidence type="ECO:0000256" key="3">
    <source>
        <dbReference type="ARBA" id="ARBA00022833"/>
    </source>
</evidence>
<evidence type="ECO:0000256" key="1">
    <source>
        <dbReference type="ARBA" id="ARBA00022723"/>
    </source>
</evidence>